<feature type="domain" description="CTCK" evidence="10">
    <location>
        <begin position="3924"/>
        <end position="4020"/>
    </location>
</feature>
<evidence type="ECO:0000256" key="5">
    <source>
        <dbReference type="ARBA" id="ARBA00023180"/>
    </source>
</evidence>
<accession>A0ABD0TH64</accession>
<dbReference type="PROSITE" id="PS50026">
    <property type="entry name" value="EGF_3"/>
    <property type="match status" value="2"/>
</dbReference>
<name>A0ABD0TH64_LOXSC</name>
<feature type="disulfide bond" evidence="7">
    <location>
        <begin position="145"/>
        <end position="154"/>
    </location>
</feature>
<dbReference type="InterPro" id="IPR036508">
    <property type="entry name" value="Chitin-bd_dom_sf"/>
</dbReference>
<feature type="domain" description="VWFD" evidence="15">
    <location>
        <begin position="1252"/>
        <end position="1423"/>
    </location>
</feature>
<feature type="region of interest" description="Disordered" evidence="8">
    <location>
        <begin position="1979"/>
        <end position="2015"/>
    </location>
</feature>
<dbReference type="InterPro" id="IPR001007">
    <property type="entry name" value="VWF_dom"/>
</dbReference>
<evidence type="ECO:0000256" key="7">
    <source>
        <dbReference type="PROSITE-ProRule" id="PRU00076"/>
    </source>
</evidence>
<keyword evidence="4 7" id="KW-1015">Disulfide bond</keyword>
<dbReference type="Pfam" id="PF23244">
    <property type="entry name" value="VWF"/>
    <property type="match status" value="2"/>
</dbReference>
<dbReference type="SMART" id="SM00041">
    <property type="entry name" value="CT"/>
    <property type="match status" value="1"/>
</dbReference>
<evidence type="ECO:0000256" key="8">
    <source>
        <dbReference type="SAM" id="MobiDB-lite"/>
    </source>
</evidence>
<feature type="compositionally biased region" description="Low complexity" evidence="8">
    <location>
        <begin position="1984"/>
        <end position="2015"/>
    </location>
</feature>
<dbReference type="PROSITE" id="PS50184">
    <property type="entry name" value="VWFC_2"/>
    <property type="match status" value="1"/>
</dbReference>
<dbReference type="PROSITE" id="PS01285">
    <property type="entry name" value="FA58C_1"/>
    <property type="match status" value="1"/>
</dbReference>
<dbReference type="PROSITE" id="PS50022">
    <property type="entry name" value="FA58C_3"/>
    <property type="match status" value="2"/>
</dbReference>
<dbReference type="SMART" id="SM00192">
    <property type="entry name" value="LDLa"/>
    <property type="match status" value="1"/>
</dbReference>
<dbReference type="Gene3D" id="2.10.25.10">
    <property type="entry name" value="Laminin"/>
    <property type="match status" value="7"/>
</dbReference>
<evidence type="ECO:0000313" key="16">
    <source>
        <dbReference type="EMBL" id="KAL0842436.1"/>
    </source>
</evidence>
<dbReference type="SUPFAM" id="SSF57196">
    <property type="entry name" value="EGF/Laminin"/>
    <property type="match status" value="1"/>
</dbReference>
<evidence type="ECO:0008006" key="18">
    <source>
        <dbReference type="Google" id="ProtNLM"/>
    </source>
</evidence>
<keyword evidence="3" id="KW-0677">Repeat</keyword>
<dbReference type="SUPFAM" id="SSF57567">
    <property type="entry name" value="Serine protease inhibitors"/>
    <property type="match status" value="5"/>
</dbReference>
<dbReference type="InterPro" id="IPR050780">
    <property type="entry name" value="Mucin_vWF_Thrombospondin_sf"/>
</dbReference>
<dbReference type="PROSITE" id="PS01286">
    <property type="entry name" value="FA58C_2"/>
    <property type="match status" value="1"/>
</dbReference>
<dbReference type="SMART" id="SM00215">
    <property type="entry name" value="VWC_out"/>
    <property type="match status" value="3"/>
</dbReference>
<evidence type="ECO:0000259" key="15">
    <source>
        <dbReference type="PROSITE" id="PS51233"/>
    </source>
</evidence>
<evidence type="ECO:0000256" key="3">
    <source>
        <dbReference type="ARBA" id="ARBA00022737"/>
    </source>
</evidence>
<dbReference type="CDD" id="cd00057">
    <property type="entry name" value="FA58C"/>
    <property type="match status" value="2"/>
</dbReference>
<dbReference type="CDD" id="cd19941">
    <property type="entry name" value="TIL"/>
    <property type="match status" value="7"/>
</dbReference>
<dbReference type="SMART" id="SM00231">
    <property type="entry name" value="FA58C"/>
    <property type="match status" value="2"/>
</dbReference>
<dbReference type="SMART" id="SM00216">
    <property type="entry name" value="VWD"/>
    <property type="match status" value="5"/>
</dbReference>
<evidence type="ECO:0000256" key="2">
    <source>
        <dbReference type="ARBA" id="ARBA00009456"/>
    </source>
</evidence>
<dbReference type="PROSITE" id="PS50940">
    <property type="entry name" value="CHIT_BIND_II"/>
    <property type="match status" value="1"/>
</dbReference>
<comment type="similarity">
    <text evidence="2">Belongs to the thrombospondin family.</text>
</comment>
<feature type="domain" description="VWFD" evidence="15">
    <location>
        <begin position="767"/>
        <end position="949"/>
    </location>
</feature>
<dbReference type="InterPro" id="IPR014853">
    <property type="entry name" value="VWF/SSPO/ZAN-like_Cys-rich_dom"/>
</dbReference>
<comment type="caution">
    <text evidence="7">Lacks conserved residue(s) required for the propagation of feature annotation.</text>
</comment>
<dbReference type="EMBL" id="JBEDNZ010000005">
    <property type="protein sequence ID" value="KAL0842436.1"/>
    <property type="molecule type" value="Genomic_DNA"/>
</dbReference>
<dbReference type="InterPro" id="IPR008979">
    <property type="entry name" value="Galactose-bd-like_sf"/>
</dbReference>
<dbReference type="InterPro" id="IPR000742">
    <property type="entry name" value="EGF"/>
</dbReference>
<dbReference type="Gene3D" id="3.20.20.80">
    <property type="entry name" value="Glycosidases"/>
    <property type="match status" value="1"/>
</dbReference>
<feature type="domain" description="Chitin-binding type-2" evidence="14">
    <location>
        <begin position="1742"/>
        <end position="1810"/>
    </location>
</feature>
<dbReference type="SUPFAM" id="SSF57625">
    <property type="entry name" value="Invertebrate chitin-binding proteins"/>
    <property type="match status" value="1"/>
</dbReference>
<dbReference type="InterPro" id="IPR002557">
    <property type="entry name" value="Chitin-bd_dom"/>
</dbReference>
<proteinExistence type="inferred from homology"/>
<keyword evidence="9" id="KW-0732">Signal</keyword>
<feature type="disulfide bond" evidence="6">
    <location>
        <begin position="3960"/>
        <end position="4014"/>
    </location>
</feature>
<feature type="chain" id="PRO_5044781131" description="Hemocytin" evidence="9">
    <location>
        <begin position="20"/>
        <end position="4065"/>
    </location>
</feature>
<dbReference type="GO" id="GO:0005576">
    <property type="term" value="C:extracellular region"/>
    <property type="evidence" value="ECO:0007669"/>
    <property type="project" value="UniProtKB-SubCell"/>
</dbReference>
<dbReference type="SUPFAM" id="SSF49785">
    <property type="entry name" value="Galactose-binding domain-like"/>
    <property type="match status" value="2"/>
</dbReference>
<evidence type="ECO:0000259" key="13">
    <source>
        <dbReference type="PROSITE" id="PS50184"/>
    </source>
</evidence>
<dbReference type="Pfam" id="PF00094">
    <property type="entry name" value="VWD"/>
    <property type="match status" value="5"/>
</dbReference>
<feature type="domain" description="F5/8 type C" evidence="11">
    <location>
        <begin position="2208"/>
        <end position="2347"/>
    </location>
</feature>
<feature type="disulfide bond" evidence="7">
    <location>
        <begin position="223"/>
        <end position="233"/>
    </location>
</feature>
<feature type="disulfide bond" evidence="7">
    <location>
        <begin position="241"/>
        <end position="250"/>
    </location>
</feature>
<feature type="domain" description="EGF-like" evidence="12">
    <location>
        <begin position="220"/>
        <end position="251"/>
    </location>
</feature>
<dbReference type="PROSITE" id="PS00022">
    <property type="entry name" value="EGF_1"/>
    <property type="match status" value="2"/>
</dbReference>
<dbReference type="PANTHER" id="PTHR11339:SF386">
    <property type="entry name" value="HEMOLECTIN, ISOFORM A"/>
    <property type="match status" value="1"/>
</dbReference>
<evidence type="ECO:0000256" key="6">
    <source>
        <dbReference type="PROSITE-ProRule" id="PRU00039"/>
    </source>
</evidence>
<dbReference type="SMART" id="SM00214">
    <property type="entry name" value="VWC"/>
    <property type="match status" value="5"/>
</dbReference>
<feature type="domain" description="VWFD" evidence="15">
    <location>
        <begin position="400"/>
        <end position="577"/>
    </location>
</feature>
<dbReference type="InterPro" id="IPR006207">
    <property type="entry name" value="Cys_knot_C"/>
</dbReference>
<protein>
    <recommendedName>
        <fullName evidence="18">Hemocytin</fullName>
    </recommendedName>
</protein>
<evidence type="ECO:0000259" key="11">
    <source>
        <dbReference type="PROSITE" id="PS50022"/>
    </source>
</evidence>
<feature type="domain" description="VWFD" evidence="15">
    <location>
        <begin position="3034"/>
        <end position="3218"/>
    </location>
</feature>
<feature type="domain" description="F5/8 type C" evidence="11">
    <location>
        <begin position="2033"/>
        <end position="2188"/>
    </location>
</feature>
<evidence type="ECO:0000256" key="4">
    <source>
        <dbReference type="ARBA" id="ARBA00023157"/>
    </source>
</evidence>
<dbReference type="Pfam" id="PF01826">
    <property type="entry name" value="TIL"/>
    <property type="match status" value="3"/>
</dbReference>
<evidence type="ECO:0000259" key="14">
    <source>
        <dbReference type="PROSITE" id="PS50940"/>
    </source>
</evidence>
<evidence type="ECO:0000256" key="9">
    <source>
        <dbReference type="SAM" id="SignalP"/>
    </source>
</evidence>
<gene>
    <name evidence="16" type="ORF">ABMA28_014539</name>
</gene>
<dbReference type="SUPFAM" id="SSF57603">
    <property type="entry name" value="FnI-like domain"/>
    <property type="match status" value="1"/>
</dbReference>
<dbReference type="CDD" id="cd00112">
    <property type="entry name" value="LDLa"/>
    <property type="match status" value="1"/>
</dbReference>
<feature type="domain" description="VWFC" evidence="13">
    <location>
        <begin position="3370"/>
        <end position="3443"/>
    </location>
</feature>
<feature type="region of interest" description="Disordered" evidence="8">
    <location>
        <begin position="2607"/>
        <end position="2627"/>
    </location>
</feature>
<dbReference type="Gene3D" id="2.60.120.260">
    <property type="entry name" value="Galactose-binding domain-like"/>
    <property type="match status" value="2"/>
</dbReference>
<dbReference type="PROSITE" id="PS01225">
    <property type="entry name" value="CTCK_2"/>
    <property type="match status" value="1"/>
</dbReference>
<dbReference type="Pfam" id="PF00754">
    <property type="entry name" value="F5_F8_type_C"/>
    <property type="match status" value="2"/>
</dbReference>
<comment type="subcellular location">
    <subcellularLocation>
        <location evidence="1">Secreted</location>
        <location evidence="1">Extracellular space</location>
    </subcellularLocation>
</comment>
<feature type="region of interest" description="Disordered" evidence="8">
    <location>
        <begin position="336"/>
        <end position="361"/>
    </location>
</feature>
<dbReference type="InterPro" id="IPR036084">
    <property type="entry name" value="Ser_inhib-like_sf"/>
</dbReference>
<dbReference type="SMART" id="SM00181">
    <property type="entry name" value="EGF"/>
    <property type="match status" value="3"/>
</dbReference>
<feature type="domain" description="VWFD" evidence="15">
    <location>
        <begin position="2702"/>
        <end position="2877"/>
    </location>
</feature>
<dbReference type="Proteomes" id="UP001549921">
    <property type="component" value="Unassembled WGS sequence"/>
</dbReference>
<feature type="disulfide bond" evidence="7">
    <location>
        <begin position="127"/>
        <end position="137"/>
    </location>
</feature>
<feature type="domain" description="EGF-like" evidence="12">
    <location>
        <begin position="123"/>
        <end position="155"/>
    </location>
</feature>
<reference evidence="16 17" key="1">
    <citation type="submission" date="2024-06" db="EMBL/GenBank/DDBJ databases">
        <title>A chromosome-level genome assembly of beet webworm, Loxostege sticticalis.</title>
        <authorList>
            <person name="Zhang Y."/>
        </authorList>
    </citation>
    <scope>NUCLEOTIDE SEQUENCE [LARGE SCALE GENOMIC DNA]</scope>
    <source>
        <strain evidence="16">AQ028</strain>
        <tissue evidence="16">Male pupae</tissue>
    </source>
</reference>
<evidence type="ECO:0000256" key="1">
    <source>
        <dbReference type="ARBA" id="ARBA00004239"/>
    </source>
</evidence>
<dbReference type="InterPro" id="IPR002919">
    <property type="entry name" value="TIL_dom"/>
</dbReference>
<dbReference type="SMART" id="SM00494">
    <property type="entry name" value="ChtBD2"/>
    <property type="match status" value="2"/>
</dbReference>
<dbReference type="InterPro" id="IPR001846">
    <property type="entry name" value="VWF_type-D"/>
</dbReference>
<feature type="compositionally biased region" description="Gly residues" evidence="8">
    <location>
        <begin position="343"/>
        <end position="357"/>
    </location>
</feature>
<organism evidence="16 17">
    <name type="scientific">Loxostege sticticalis</name>
    <name type="common">Beet webworm moth</name>
    <dbReference type="NCBI Taxonomy" id="481309"/>
    <lineage>
        <taxon>Eukaryota</taxon>
        <taxon>Metazoa</taxon>
        <taxon>Ecdysozoa</taxon>
        <taxon>Arthropoda</taxon>
        <taxon>Hexapoda</taxon>
        <taxon>Insecta</taxon>
        <taxon>Pterygota</taxon>
        <taxon>Neoptera</taxon>
        <taxon>Endopterygota</taxon>
        <taxon>Lepidoptera</taxon>
        <taxon>Glossata</taxon>
        <taxon>Ditrysia</taxon>
        <taxon>Pyraloidea</taxon>
        <taxon>Crambidae</taxon>
        <taxon>Pyraustinae</taxon>
        <taxon>Loxostege</taxon>
    </lineage>
</organism>
<dbReference type="GO" id="GO:0007399">
    <property type="term" value="P:nervous system development"/>
    <property type="evidence" value="ECO:0007669"/>
    <property type="project" value="UniProtKB-ARBA"/>
</dbReference>
<dbReference type="PROSITE" id="PS51233">
    <property type="entry name" value="VWFD"/>
    <property type="match status" value="5"/>
</dbReference>
<evidence type="ECO:0000259" key="10">
    <source>
        <dbReference type="PROSITE" id="PS01225"/>
    </source>
</evidence>
<dbReference type="InterPro" id="IPR000421">
    <property type="entry name" value="FA58C"/>
</dbReference>
<dbReference type="PANTHER" id="PTHR11339">
    <property type="entry name" value="EXTRACELLULAR MATRIX GLYCOPROTEIN RELATED"/>
    <property type="match status" value="1"/>
</dbReference>
<dbReference type="SMART" id="SM00832">
    <property type="entry name" value="C8"/>
    <property type="match status" value="5"/>
</dbReference>
<dbReference type="InterPro" id="IPR002172">
    <property type="entry name" value="LDrepeatLR_classA_rpt"/>
</dbReference>
<dbReference type="PROSITE" id="PS01185">
    <property type="entry name" value="CTCK_1"/>
    <property type="match status" value="1"/>
</dbReference>
<keyword evidence="7" id="KW-0245">EGF-like domain</keyword>
<dbReference type="Pfam" id="PF08742">
    <property type="entry name" value="C8"/>
    <property type="match status" value="5"/>
</dbReference>
<comment type="caution">
    <text evidence="16">The sequence shown here is derived from an EMBL/GenBank/DDBJ whole genome shotgun (WGS) entry which is preliminary data.</text>
</comment>
<evidence type="ECO:0000259" key="12">
    <source>
        <dbReference type="PROSITE" id="PS50026"/>
    </source>
</evidence>
<feature type="signal peptide" evidence="9">
    <location>
        <begin position="1"/>
        <end position="19"/>
    </location>
</feature>
<keyword evidence="5" id="KW-0325">Glycoprotein</keyword>
<sequence length="4065" mass="445852">MRLVLHTLVLFCGLSLCNGGYGEQSDVEAPPYVPAYLRNKNFKSGYTKTGYSGTKTGYSGTKTGYAGTKTGYAGTKTGYAGTKTGYAGTKNGYSPYGEKRTWDTSYGHGPSYQDFHNSASQPYMAKCVPECKNNGICVATNTCQCPPNYRGNYCEFEKKPCLVYPPLPMNSHRNCSSDFCTIKCMDGHKFIDGSTVANMRCNEGQWQPTRADFTTIPDCQPECSPPCENGGVCLALNTCQCAEDFRGPQCQYAANVCDVRKLAFNGGYSCFGDGEKFSCKLNCPSGSSYNTPRAELYTCLYSTGVYQPQPIPHCVFNDVFVVTPTNYTSHYETWSSSSHSSGSSGGGHSGGSYGPGHGSSSFDHGSSAFDHGSSTFGQGSFGSGGSATHMVVQDLTPKGGTCLTWAGEHYKTFDGKIYSFKSQCQHILVRDAQEHKYTVAVKAGNCPTRAYCPSEITIYIEEKAYTLSVHPEDGSVSFRSTKRLIPIPASLPGIRVAMPADYVIVNLDGGGLALKWDTNDVILVEGSVLLWNNTEGLCGTLNSNPEDDLVTREGTRAKTKAAMASSWQLNKIGDICESNPTEVQSCASQPEETKKKAQQFCARIFSKEKFRKCSKVMDVTLLLEACQEDYCACKESQDPEECACSTVSVFAKECLRHGVEEMKYWRDPDTCPKTCPDGKIYKVCGPDAQPSCAFPALSTKVDNATCIEGCFCPEGLLLEGGKCIQKEECPCRLRNRNFKPGSVIPKECNTCTCQAGEWKCTQVACGARCSAVGDPHYTTFDGQRYDFMGHCTYTLLQTDNVTVEVENVACAGSISEEMNLTPFKGEGKPSCTKAVNLKYDGAQIHLKQGGLILVNGKEVSALPVNVGKIRIRAASSLFVIVQLPLKVDIWWDGNTRVFVDVPPSFQDKTKGLCGTFNLKQNDDFLTPEGDVEQSTLAFANKWKTREFCADLDTKEPDHPCKANVENKEAAEKYCSKLKSKLFEECHWYVDVEPYYESCLYDMCACAGDVSRCLCPIIGDYAMSCAKSGVKVQWRYNVKECELQCTGGQEYTVCADSCERTCTDIALAATSHCKPCCVEGCACPPGQVLDDNNSCVPKGLCPCNHKGMKFDAGYKEVRPGRRERELCTCVGARWECVPASDADIQNYPPAEDLRSSCSATDHKEFTTCMIAEPLTCKNMHLPPSTTSAECRPGCQCKAGYVMDTSSKKCVLKSECPCHHGGRSYPDGHVMKEECNQCECKSGNWSCTTRICSGICGAWGDSHLNTFDGTEYDFEGVCTYLLAKGVMDSNDGFDVEIQNVPCGTTGATCSKSTTLKVGGGGNQEIVSLTKDAPLPDTSRLKRIKLRVAGAFVFLDVPSLGVSLQWDRGLRVYVKVDSVWRNRVKGLCGNFNGDQRDDFQTPSGGGLPESSALVFADSWKLKPTCPKPKEISDYCKARPERKDWAVSTCGAMKRYPFSLCATEVPPAPYMLRCEKDACACDSGADCDCACAALAAYAYACALRGVTFNWRSQLMCPMQCDEECSNYDGCMSACPLETCDNTKDYKETMGDCSQDTCVEGCKPKKPCPEGQVYSNNSLTECVPRAKCRPVCMTLPDGRELFEGDIIEQDECHTCRCSKEERVCTGQPCSTAAEPYTELTSPKPHDEPLKCVDGWTAWVSKHTPEATASGESVETEPLPELKDLKIGTPMCSKEMMTNIECRTRVNHESPKQTGLNVECSLERGLVCKELGHTCPDFEIRVLCECEPFQCLNATHPNYQHPTDCEKFYECTPDMLNSSKHHAVLKSCAPGTLYNPVVMICDWPDAVKAVRPECGPTTVETTPTTTKITTVAPTSPTTLSNYFRRVLIFNYLSTATPTTTEQASTAGLCPPGQVYRECAYPCDQLCDYFGATLREKGQCGPRDTCIQGCVDISVAEQKCGKGYRWRDLKTCVPEKDCTCYADGQIIKPGGRVVDGCVKCQCLNNAFHCDSSECTTLGTTEYEEPRNLPIKSTHTPTTTTPKTTTPKTTTVTEPATKTTLPPTTITPLIVMSTQSPPPECEPDAYKYLLWADNVEVKPVLTASSVISNQFQPQDAVLNGRPKAVSAGSWNPQFNDKNQYIQVEFPYPEAIYGVVMQGSPLFDQFVTSYEIMYGDDGQAFSLVSEPDGSPKIFRGPVDHKTALKQMISPPIEAKFVRVKPLTWHEEIAVRLELIGCGEPRSTTPEEISTTQEPMQCTEPLGLAADLPIESIEVSSNNDARKYFALDGPRGWRPLYSTPGEWIMFDFTSPRNLTGIKTKGGPKGWVTAYHVMYTSDLTTFNPVVDSSGDIKQFPGNFDEDTPVLNQFRLPIHARYLKVLPVKWTKGIEMRIEPIGCFEPYPIPITTPVFEVQGTTVSCNVCPGVPATVCACARPGDYYNGEECVPRDLCPCVSTYLTYDVGASFRGDNCDECVCKLGGVTDCKPVKECKCAPNLVPKLVPKPSCECLCEPCPEGTRICPTSKLCLPLDKWCDGLQDCPDDEKDCATTPATTSTTPRPSTLEPTVVTTVQPTVGVTAGTKAPVTTTPKPIVCPIVQCPPGYIVRFTSPSSYSRAYTSDIPPPRPRYSYQRYQRGGYAKGGFSKGGYSKGGYSKGGFSKGGYNPPLPPSQPNQAFTLDKPTLNPAQDVKKQECQQFKCIPQLPPPPRPGSTLPPLICSAPVCPPRYSLRLDSVPVGLHECPQYSCVPPPERPSFCNVTERAVSTFDGADYKYDLCFHILARDTRLGAWSVLVRKKCRLDGCQNELIVHQDDQLIKVKPNLMVEYDNYEYTVEQTTKICFQKNSFDVAKLGDGLMIKSRRYNFTVMYNSDGDIKIGVSKKYMGTVDGLCGAFDGSLHNERRLPDGSLAVNSEQMARAWGRPGLPRDACKTKLIDEQKQKRVWELCDVITQEPLAKCGKVLSLDKWRNICLEKICKCTDLIVNGTKRTEEECRCLLVEKLVAECLAADKDIDITEWRTKLNCPAECPPPLVHFDCYRKRCEPTCSDLGSVSQDCPMEDGQCFPGCYCPPGTYRKGSQCLAPASCLDCACKGVGTPAGYTTFEGDSFPFLGNCTYLASRDRNETGQHKYEIYATNGPCEDNANVTCTKTIHVIYEKIVIHINRDTANKKLMTTIGNEAVFKYPVKKDWVTISQLNGQDVMVLLTDAHVEVTVLLSKMELSVRVPTYLYSNRTEGLCGVCAGSHEHLITANGTSTDDLEEYGKSWQASPAALTALDIPPEQQQCDQPPPPPPCTPPPPEENPCYNLYNPEVFGACHALVDPQSYVESCVEEQCSMNSSDVCSTLSSYAAACRQQGVCLEWRARSPLCPYPCEEPLVYRPCVDCERTCDNHDELKSHPEKCTSQPVEGCFCPEGKVRVNNSCIEPTKCFPCDADKQHYAGDEWQENACKKCTCSKLSGENKAHVSCTTQTCTTPVCSQDENMIAKPKRADACCDEYMCVPKPKAQCEEPKKMECGFGQVLKQKTTANGCKEFACECKPASECEHIPTDQEVDFLEPGLERVIDNSGCCPRVNMICRKEACPKKPDCPKFQNLVVVNVTGKCCQKYECELPKDKCVVKLEWEAAPRGGEKARATPEEVLKDIDEAWLDGPCRWCRCESTTLGASARCSITECPAAVGSEQFVVEPRPVPFACCPALVQVACRDGESIYRVGENWTSPTDVCETYQCSEASEGKLEKVTTVKSCDTACQPGWKYFPAEPSSKQCCGKCKPVACVCEGKEHPIGEKWTSPDFCTNYTCVDLNGTLQIQSANESCPEVSEAFRKQFVLNEEAVPGKCCKKQEPVACRVGNKIYQEGQTWPSSDPCKNLTCTRDLTGRLTHSESVETCPRDCKRGWAYKEPPTGVCCGHCVQEKCIIDDELVEPGTTWQSDDNCTTYSCEKSGDDILVTSARETCPDVSSCSPGDLVNETCCQVCKEKPMAQSTCAPALLSGPASVGAVRAELRPHGACRNDRPLVGFYECRGACDSGTLYNNVTGIHDSKCECCQAVAYGSVDVWLACADGSRQKHRVASPSKCACMACQGGNVSTWPGSGGKPVKGGVKGGGYTESLDYDIPEIYQRMRVPDRR</sequence>
<evidence type="ECO:0000313" key="17">
    <source>
        <dbReference type="Proteomes" id="UP001549921"/>
    </source>
</evidence>
<feature type="disulfide bond" evidence="6">
    <location>
        <begin position="3964"/>
        <end position="4016"/>
    </location>
</feature>
<dbReference type="PROSITE" id="PS01208">
    <property type="entry name" value="VWFC_1"/>
    <property type="match status" value="1"/>
</dbReference>